<proteinExistence type="predicted"/>
<gene>
    <name evidence="1" type="ORF">UFOPK3610_00750</name>
</gene>
<dbReference type="SUPFAM" id="SSF82199">
    <property type="entry name" value="SET domain"/>
    <property type="match status" value="1"/>
</dbReference>
<dbReference type="AlphaFoldDB" id="A0A6J7GR87"/>
<dbReference type="EMBL" id="CAFBMR010000020">
    <property type="protein sequence ID" value="CAB4910362.1"/>
    <property type="molecule type" value="Genomic_DNA"/>
</dbReference>
<sequence>MLDSDDPVTTDLLGGLLELLADGGGWLHPSARLVARDGQLSVHASVEPGELLVRIPAELLVRVGRVDWSAAGGVLTPAAISPEINGLELEALFLLIGLLNQSGKIADLLGTHPLLAENLSPRLVEAVSALRPSFVSARPDPVSLLWSTRCFRMSYDGGTAEPVAVPILELMNHHSRGAIAEPANGGFAVQAQVLHDDECFLDYGRDRDAISMAILYGFADTSARCAHSAPLQIEVPGVGEVIVSACGRNENGEQLPMNVIADGAKILINRMTFGDSYAPVTELVAASSRDVAVSRRIVDSIREANIALLQEVSSAASDAPAAETLRKAAEMQRLLVMNSRVDGDFAAVAAQSLTGAEISEDTFDLGQWRKINGHLDF</sequence>
<organism evidence="1">
    <name type="scientific">freshwater metagenome</name>
    <dbReference type="NCBI Taxonomy" id="449393"/>
    <lineage>
        <taxon>unclassified sequences</taxon>
        <taxon>metagenomes</taxon>
        <taxon>ecological metagenomes</taxon>
    </lineage>
</organism>
<dbReference type="InterPro" id="IPR046341">
    <property type="entry name" value="SET_dom_sf"/>
</dbReference>
<reference evidence="1" key="1">
    <citation type="submission" date="2020-05" db="EMBL/GenBank/DDBJ databases">
        <authorList>
            <person name="Chiriac C."/>
            <person name="Salcher M."/>
            <person name="Ghai R."/>
            <person name="Kavagutti S V."/>
        </authorList>
    </citation>
    <scope>NUCLEOTIDE SEQUENCE</scope>
</reference>
<protein>
    <submittedName>
        <fullName evidence="1">Unannotated protein</fullName>
    </submittedName>
</protein>
<name>A0A6J7GR87_9ZZZZ</name>
<accession>A0A6J7GR87</accession>
<evidence type="ECO:0000313" key="1">
    <source>
        <dbReference type="EMBL" id="CAB4910362.1"/>
    </source>
</evidence>